<accession>A0A7S2V1N5</accession>
<protein>
    <recommendedName>
        <fullName evidence="2">PsbP C-terminal domain-containing protein</fullName>
    </recommendedName>
</protein>
<evidence type="ECO:0008006" key="2">
    <source>
        <dbReference type="Google" id="ProtNLM"/>
    </source>
</evidence>
<dbReference type="AlphaFoldDB" id="A0A7S2V1N5"/>
<evidence type="ECO:0000313" key="1">
    <source>
        <dbReference type="EMBL" id="CAD9868068.1"/>
    </source>
</evidence>
<reference evidence="1" key="1">
    <citation type="submission" date="2021-01" db="EMBL/GenBank/DDBJ databases">
        <authorList>
            <person name="Corre E."/>
            <person name="Pelletier E."/>
            <person name="Niang G."/>
            <person name="Scheremetjew M."/>
            <person name="Finn R."/>
            <person name="Kale V."/>
            <person name="Holt S."/>
            <person name="Cochrane G."/>
            <person name="Meng A."/>
            <person name="Brown T."/>
            <person name="Cohen L."/>
        </authorList>
    </citation>
    <scope>NUCLEOTIDE SEQUENCE</scope>
    <source>
        <strain evidence="1">CCMP1661</strain>
    </source>
</reference>
<dbReference type="Gene3D" id="3.40.1000.10">
    <property type="entry name" value="Mog1/PsbP, alpha/beta/alpha sandwich"/>
    <property type="match status" value="1"/>
</dbReference>
<name>A0A7S2V1N5_9STRA</name>
<sequence>MADESITRKDFLACAGVGLAFGTLSFPVKQSSAESYQTGMGFVGGVGGLGKTQAQTGIKRSGMTQTQNDGIFLDDIISPTALSSAGQRESSRLAQRVSVYFEYPKQWRISGRDEAIDVRDLATLDGAFLVAIALEGPNADKDVSEIPAKVIIDAVYAKEGKFGSYGAPEDVKVVSDKTEDSGKKTGNKRILDIQFSAFTPTMISVPKKSVVVVEKVGRDAFIMVATANKSRFKSAETNLRNIAASFQVSANK</sequence>
<gene>
    <name evidence="1" type="ORF">FJAP1339_LOCUS8376</name>
</gene>
<organism evidence="1">
    <name type="scientific">Fibrocapsa japonica</name>
    <dbReference type="NCBI Taxonomy" id="94617"/>
    <lineage>
        <taxon>Eukaryota</taxon>
        <taxon>Sar</taxon>
        <taxon>Stramenopiles</taxon>
        <taxon>Ochrophyta</taxon>
        <taxon>Raphidophyceae</taxon>
        <taxon>Chattonellales</taxon>
        <taxon>Chattonellaceae</taxon>
        <taxon>Fibrocapsa</taxon>
    </lineage>
</organism>
<dbReference type="EMBL" id="HBHR01016721">
    <property type="protein sequence ID" value="CAD9868068.1"/>
    <property type="molecule type" value="Transcribed_RNA"/>
</dbReference>
<proteinExistence type="predicted"/>